<dbReference type="AlphaFoldDB" id="A0AA88NXI6"/>
<feature type="region of interest" description="Disordered" evidence="1">
    <location>
        <begin position="543"/>
        <end position="618"/>
    </location>
</feature>
<keyword evidence="3" id="KW-1185">Reference proteome</keyword>
<evidence type="ECO:0000313" key="3">
    <source>
        <dbReference type="Proteomes" id="UP001187315"/>
    </source>
</evidence>
<feature type="compositionally biased region" description="Low complexity" evidence="1">
    <location>
        <begin position="543"/>
        <end position="556"/>
    </location>
</feature>
<gene>
    <name evidence="2" type="ORF">Q7C36_002243</name>
</gene>
<sequence length="649" mass="71227">MSEKKKKKQCGTAGAAKASIMSTTSDQRPKCFRDIMDLVLHLRDEEWKAVSHGMTKEFTRVKFAVMCTKLVTLVSSAIVRRLLKPLSKSFGIEAIVKANDKLKEMESGKETELASAQKSPMEASDFICHLAKRIVTEIKGAMLEAIRSVASTPHVNLVEENQFSQLDDLSITCTNEICDKIVALYQSKDFSRPDEKNTLLMSLKSLLKVQKLMKGLEEAVSMSRSSSWNTISTVSQVTPPLSEVMTPECASSPPEPEVPFSDQFVSKALEMITEVLLRTDEKLAASVSSQTSVPASSKTELNSLTELAKSKATEILQKLFFLLHSCIDADQSVPEHEAFLAYAQKIHADIHKRVFTYVSERQQAVSEKSKKESDVAAKQVLDKATQDVSDILEKSLAAHISTGSISVTGLVSSTAAVDLDRVASGSVNKVISGVPQEIGLSDMERKPLPSDHYVPLSLFTVARKQLKAFFTSFSKRAAGDDKKIDVSAGTGDGTVHEQEVGPDSVPERSMLLSMQFPPELIYSFVEESTKALLQNVLNVWSSDGSDGSDGSNGSNGCSTHTAEGQEKKKRPRHRFVVKADRLVVVKSPKKQRKRRRDSLELADQPSTSDSHSVPKASQSVFERARRALGRFGSNISKTCTCFRNSQNTP</sequence>
<feature type="region of interest" description="Disordered" evidence="1">
    <location>
        <begin position="1"/>
        <end position="21"/>
    </location>
</feature>
<name>A0AA88NXI6_TACVA</name>
<dbReference type="EMBL" id="JAVHJS010000002">
    <property type="protein sequence ID" value="KAK2866187.1"/>
    <property type="molecule type" value="Genomic_DNA"/>
</dbReference>
<accession>A0AA88NXI6</accession>
<feature type="compositionally biased region" description="Polar residues" evidence="1">
    <location>
        <begin position="604"/>
        <end position="618"/>
    </location>
</feature>
<organism evidence="2 3">
    <name type="scientific">Tachysurus vachellii</name>
    <name type="common">Darkbarbel catfish</name>
    <name type="synonym">Pelteobagrus vachellii</name>
    <dbReference type="NCBI Taxonomy" id="175792"/>
    <lineage>
        <taxon>Eukaryota</taxon>
        <taxon>Metazoa</taxon>
        <taxon>Chordata</taxon>
        <taxon>Craniata</taxon>
        <taxon>Vertebrata</taxon>
        <taxon>Euteleostomi</taxon>
        <taxon>Actinopterygii</taxon>
        <taxon>Neopterygii</taxon>
        <taxon>Teleostei</taxon>
        <taxon>Ostariophysi</taxon>
        <taxon>Siluriformes</taxon>
        <taxon>Bagridae</taxon>
        <taxon>Tachysurus</taxon>
    </lineage>
</organism>
<feature type="compositionally biased region" description="Basic residues" evidence="1">
    <location>
        <begin position="587"/>
        <end position="596"/>
    </location>
</feature>
<comment type="caution">
    <text evidence="2">The sequence shown here is derived from an EMBL/GenBank/DDBJ whole genome shotgun (WGS) entry which is preliminary data.</text>
</comment>
<evidence type="ECO:0000256" key="1">
    <source>
        <dbReference type="SAM" id="MobiDB-lite"/>
    </source>
</evidence>
<protein>
    <submittedName>
        <fullName evidence="2">Uncharacterized protein</fullName>
    </submittedName>
</protein>
<feature type="compositionally biased region" description="Basic residues" evidence="1">
    <location>
        <begin position="567"/>
        <end position="576"/>
    </location>
</feature>
<reference evidence="2" key="1">
    <citation type="submission" date="2023-08" db="EMBL/GenBank/DDBJ databases">
        <title>Pelteobagrus vachellii genome.</title>
        <authorList>
            <person name="Liu H."/>
        </authorList>
    </citation>
    <scope>NUCLEOTIDE SEQUENCE</scope>
    <source>
        <strain evidence="2">PRFRI_2022a</strain>
        <tissue evidence="2">Muscle</tissue>
    </source>
</reference>
<evidence type="ECO:0000313" key="2">
    <source>
        <dbReference type="EMBL" id="KAK2866187.1"/>
    </source>
</evidence>
<feature type="region of interest" description="Disordered" evidence="1">
    <location>
        <begin position="483"/>
        <end position="504"/>
    </location>
</feature>
<dbReference type="Proteomes" id="UP001187315">
    <property type="component" value="Unassembled WGS sequence"/>
</dbReference>
<proteinExistence type="predicted"/>